<dbReference type="Pfam" id="PF13530">
    <property type="entry name" value="SCP2_2"/>
    <property type="match status" value="1"/>
</dbReference>
<sequence>MRIVHLTHKEQLAYCQLRSMAWQNAIGEKELAQLLSHPDPDPRRWGALSEDGTLAAGLTCHDFRAFLQGETVYNGGIGSVVTHPAYRRQGAIREIFTELLRETRSNGEILSTLYPFSHAFYRKFGYELCDGRVRHTLPLAGLGRIPFEGWARLLVRGDGGAQYEELYARFARRYNLMLATPPQSDAATRFSEPFKGGDFAYNYLIGEGSRPLAFVRFSRNPHDTMDVQEAFFDGYEGLNALLGYLARFTAEFATIAITLPRGVPLSSLVENPYALKSAPEHSYMARVTNAAAALALLRPEEPFTVEVCDQFLPENSGVYRVSAEGAQREAAAPDIRLSEHALAQLVTGFVPIGQLAARRDVRAGSDPARLARALCVREPYIMTHF</sequence>
<dbReference type="EMBL" id="DVJN01000052">
    <property type="protein sequence ID" value="HIS91898.1"/>
    <property type="molecule type" value="Genomic_DNA"/>
</dbReference>
<dbReference type="Gene3D" id="3.40.630.30">
    <property type="match status" value="2"/>
</dbReference>
<evidence type="ECO:0000313" key="3">
    <source>
        <dbReference type="Proteomes" id="UP000824140"/>
    </source>
</evidence>
<dbReference type="GO" id="GO:0030649">
    <property type="term" value="P:aminoglycoside antibiotic catabolic process"/>
    <property type="evidence" value="ECO:0007669"/>
    <property type="project" value="TreeGrafter"/>
</dbReference>
<dbReference type="InterPro" id="IPR036527">
    <property type="entry name" value="SCP2_sterol-bd_dom_sf"/>
</dbReference>
<dbReference type="SUPFAM" id="SSF55729">
    <property type="entry name" value="Acyl-CoA N-acyltransferases (Nat)"/>
    <property type="match status" value="1"/>
</dbReference>
<dbReference type="PANTHER" id="PTHR37817:SF1">
    <property type="entry name" value="N-ACETYLTRANSFERASE EIS"/>
    <property type="match status" value="1"/>
</dbReference>
<gene>
    <name evidence="2" type="ORF">IAA84_02660</name>
</gene>
<dbReference type="PROSITE" id="PS51186">
    <property type="entry name" value="GNAT"/>
    <property type="match status" value="1"/>
</dbReference>
<comment type="caution">
    <text evidence="2">The sequence shown here is derived from an EMBL/GenBank/DDBJ whole genome shotgun (WGS) entry which is preliminary data.</text>
</comment>
<accession>A0A9D1FZA7</accession>
<dbReference type="SUPFAM" id="SSF55718">
    <property type="entry name" value="SCP-like"/>
    <property type="match status" value="1"/>
</dbReference>
<evidence type="ECO:0000259" key="1">
    <source>
        <dbReference type="PROSITE" id="PS51186"/>
    </source>
</evidence>
<feature type="domain" description="N-acetyltransferase" evidence="1">
    <location>
        <begin position="1"/>
        <end position="148"/>
    </location>
</feature>
<evidence type="ECO:0000313" key="2">
    <source>
        <dbReference type="EMBL" id="HIS91898.1"/>
    </source>
</evidence>
<dbReference type="Pfam" id="PF13527">
    <property type="entry name" value="Acetyltransf_9"/>
    <property type="match status" value="1"/>
</dbReference>
<organism evidence="2 3">
    <name type="scientific">Candidatus Alectryocaccomicrobium excrementavium</name>
    <dbReference type="NCBI Taxonomy" id="2840668"/>
    <lineage>
        <taxon>Bacteria</taxon>
        <taxon>Bacillati</taxon>
        <taxon>Bacillota</taxon>
        <taxon>Clostridia</taxon>
        <taxon>Candidatus Alectryocaccomicrobium</taxon>
    </lineage>
</organism>
<dbReference type="Proteomes" id="UP000824140">
    <property type="component" value="Unassembled WGS sequence"/>
</dbReference>
<reference evidence="2" key="2">
    <citation type="journal article" date="2021" name="PeerJ">
        <title>Extensive microbial diversity within the chicken gut microbiome revealed by metagenomics and culture.</title>
        <authorList>
            <person name="Gilroy R."/>
            <person name="Ravi A."/>
            <person name="Getino M."/>
            <person name="Pursley I."/>
            <person name="Horton D.L."/>
            <person name="Alikhan N.F."/>
            <person name="Baker D."/>
            <person name="Gharbi K."/>
            <person name="Hall N."/>
            <person name="Watson M."/>
            <person name="Adriaenssens E.M."/>
            <person name="Foster-Nyarko E."/>
            <person name="Jarju S."/>
            <person name="Secka A."/>
            <person name="Antonio M."/>
            <person name="Oren A."/>
            <person name="Chaudhuri R.R."/>
            <person name="La Ragione R."/>
            <person name="Hildebrand F."/>
            <person name="Pallen M.J."/>
        </authorList>
    </citation>
    <scope>NUCLEOTIDE SEQUENCE</scope>
    <source>
        <strain evidence="2">13766</strain>
    </source>
</reference>
<protein>
    <submittedName>
        <fullName evidence="2">GNAT family N-acetyltransferase</fullName>
    </submittedName>
</protein>
<dbReference type="InterPro" id="IPR025559">
    <property type="entry name" value="Eis_dom"/>
</dbReference>
<dbReference type="AlphaFoldDB" id="A0A9D1FZA7"/>
<reference evidence="2" key="1">
    <citation type="submission" date="2020-10" db="EMBL/GenBank/DDBJ databases">
        <authorList>
            <person name="Gilroy R."/>
        </authorList>
    </citation>
    <scope>NUCLEOTIDE SEQUENCE</scope>
    <source>
        <strain evidence="2">13766</strain>
    </source>
</reference>
<dbReference type="InterPro" id="IPR016181">
    <property type="entry name" value="Acyl_CoA_acyltransferase"/>
</dbReference>
<dbReference type="InterPro" id="IPR051554">
    <property type="entry name" value="Acetyltransferase_Eis"/>
</dbReference>
<dbReference type="PANTHER" id="PTHR37817">
    <property type="entry name" value="N-ACETYLTRANSFERASE EIS"/>
    <property type="match status" value="1"/>
</dbReference>
<proteinExistence type="predicted"/>
<name>A0A9D1FZA7_9FIRM</name>
<dbReference type="Gene3D" id="3.30.1050.10">
    <property type="entry name" value="SCP2 sterol-binding domain"/>
    <property type="match status" value="1"/>
</dbReference>
<dbReference type="GO" id="GO:0034069">
    <property type="term" value="F:aminoglycoside N-acetyltransferase activity"/>
    <property type="evidence" value="ECO:0007669"/>
    <property type="project" value="TreeGrafter"/>
</dbReference>
<dbReference type="InterPro" id="IPR000182">
    <property type="entry name" value="GNAT_dom"/>
</dbReference>